<dbReference type="AlphaFoldDB" id="X1FAD6"/>
<protein>
    <submittedName>
        <fullName evidence="1">Uncharacterized protein</fullName>
    </submittedName>
</protein>
<gene>
    <name evidence="1" type="ORF">S01H4_67018</name>
</gene>
<comment type="caution">
    <text evidence="1">The sequence shown here is derived from an EMBL/GenBank/DDBJ whole genome shotgun (WGS) entry which is preliminary data.</text>
</comment>
<sequence>MRGVLEMSSNELNSNSKELLRMAGINKYFGKVHALKDIDFKISEAENVGLG</sequence>
<organism evidence="1">
    <name type="scientific">marine sediment metagenome</name>
    <dbReference type="NCBI Taxonomy" id="412755"/>
    <lineage>
        <taxon>unclassified sequences</taxon>
        <taxon>metagenomes</taxon>
        <taxon>ecological metagenomes</taxon>
    </lineage>
</organism>
<name>X1FAD6_9ZZZZ</name>
<reference evidence="1" key="1">
    <citation type="journal article" date="2014" name="Front. Microbiol.">
        <title>High frequency of phylogenetically diverse reductive dehalogenase-homologous genes in deep subseafloor sedimentary metagenomes.</title>
        <authorList>
            <person name="Kawai M."/>
            <person name="Futagami T."/>
            <person name="Toyoda A."/>
            <person name="Takaki Y."/>
            <person name="Nishi S."/>
            <person name="Hori S."/>
            <person name="Arai W."/>
            <person name="Tsubouchi T."/>
            <person name="Morono Y."/>
            <person name="Uchiyama I."/>
            <person name="Ito T."/>
            <person name="Fujiyama A."/>
            <person name="Inagaki F."/>
            <person name="Takami H."/>
        </authorList>
    </citation>
    <scope>NUCLEOTIDE SEQUENCE</scope>
    <source>
        <strain evidence="1">Expedition CK06-06</strain>
    </source>
</reference>
<feature type="non-terminal residue" evidence="1">
    <location>
        <position position="51"/>
    </location>
</feature>
<proteinExistence type="predicted"/>
<evidence type="ECO:0000313" key="1">
    <source>
        <dbReference type="EMBL" id="GAH29490.1"/>
    </source>
</evidence>
<dbReference type="EMBL" id="BART01041855">
    <property type="protein sequence ID" value="GAH29490.1"/>
    <property type="molecule type" value="Genomic_DNA"/>
</dbReference>
<accession>X1FAD6</accession>